<keyword evidence="4" id="KW-1185">Reference proteome</keyword>
<name>A0A831EEK4_9ENTR</name>
<accession>A0A831EEK4</accession>
<evidence type="ECO:0000259" key="2">
    <source>
        <dbReference type="Pfam" id="PF12804"/>
    </source>
</evidence>
<evidence type="ECO:0000313" key="3">
    <source>
        <dbReference type="EMBL" id="APZ07457.1"/>
    </source>
</evidence>
<dbReference type="PANTHER" id="PTHR43777:SF1">
    <property type="entry name" value="MOLYBDENUM COFACTOR CYTIDYLYLTRANSFERASE"/>
    <property type="match status" value="1"/>
</dbReference>
<dbReference type="KEGG" id="kco:BWI95_21625"/>
<dbReference type="PANTHER" id="PTHR43777">
    <property type="entry name" value="MOLYBDENUM COFACTOR CYTIDYLYLTRANSFERASE"/>
    <property type="match status" value="1"/>
</dbReference>
<dbReference type="Pfam" id="PF12804">
    <property type="entry name" value="NTP_transf_3"/>
    <property type="match status" value="1"/>
</dbReference>
<dbReference type="Proteomes" id="UP000187148">
    <property type="component" value="Chromosome"/>
</dbReference>
<protein>
    <submittedName>
        <fullName evidence="3">CTP--molybdopterin cytidylyltransferase</fullName>
    </submittedName>
</protein>
<evidence type="ECO:0000313" key="4">
    <source>
        <dbReference type="Proteomes" id="UP000187148"/>
    </source>
</evidence>
<dbReference type="InterPro" id="IPR029044">
    <property type="entry name" value="Nucleotide-diphossugar_trans"/>
</dbReference>
<keyword evidence="3" id="KW-0808">Transferase</keyword>
<sequence length="210" mass="22864">MSEKALIECVMLAAGLSSRMGDWKMMLPWGAGTLLDSALRSAFSLCDRVILVTGHRGDELARYYRGQPAITLVHNPDYASGMFSSVKCGAAAVTSRRFFLALGDMPEVSPAVYSALWQHADHDHCLVPGYDQGQGHPVLLPAQALALISNAPANSSLKTIVRQIGTCTVAVDEPGIHCDIDTPAQYRQRTELNRLLDTLPRRRINPHGGR</sequence>
<proteinExistence type="predicted"/>
<dbReference type="CDD" id="cd04182">
    <property type="entry name" value="GT_2_like_f"/>
    <property type="match status" value="1"/>
</dbReference>
<keyword evidence="3" id="KW-0548">Nucleotidyltransferase</keyword>
<dbReference type="EMBL" id="CP019445">
    <property type="protein sequence ID" value="APZ07457.1"/>
    <property type="molecule type" value="Genomic_DNA"/>
</dbReference>
<dbReference type="AlphaFoldDB" id="A0A831EEK4"/>
<keyword evidence="1" id="KW-0460">Magnesium</keyword>
<dbReference type="Gene3D" id="3.90.550.10">
    <property type="entry name" value="Spore Coat Polysaccharide Biosynthesis Protein SpsA, Chain A"/>
    <property type="match status" value="1"/>
</dbReference>
<gene>
    <name evidence="3" type="ORF">BWI95_21625</name>
</gene>
<evidence type="ECO:0000256" key="1">
    <source>
        <dbReference type="ARBA" id="ARBA00022842"/>
    </source>
</evidence>
<dbReference type="RefSeq" id="WP_076770231.1">
    <property type="nucleotide sequence ID" value="NZ_CP019445.1"/>
</dbReference>
<dbReference type="InterPro" id="IPR025877">
    <property type="entry name" value="MobA-like_NTP_Trfase"/>
</dbReference>
<reference evidence="3 4" key="1">
    <citation type="submission" date="2017-01" db="EMBL/GenBank/DDBJ databases">
        <authorList>
            <person name="Cao J.-M."/>
        </authorList>
    </citation>
    <scope>NUCLEOTIDE SEQUENCE [LARGE SCALE GENOMIC DNA]</scope>
    <source>
        <strain evidence="3 4">888-76</strain>
    </source>
</reference>
<dbReference type="SUPFAM" id="SSF53448">
    <property type="entry name" value="Nucleotide-diphospho-sugar transferases"/>
    <property type="match status" value="1"/>
</dbReference>
<feature type="domain" description="MobA-like NTP transferase" evidence="2">
    <location>
        <begin position="9"/>
        <end position="163"/>
    </location>
</feature>
<organism evidence="3 4">
    <name type="scientific">Kosakonia cowanii JCM 10956 = DSM 18146</name>
    <dbReference type="NCBI Taxonomy" id="1300165"/>
    <lineage>
        <taxon>Bacteria</taxon>
        <taxon>Pseudomonadati</taxon>
        <taxon>Pseudomonadota</taxon>
        <taxon>Gammaproteobacteria</taxon>
        <taxon>Enterobacterales</taxon>
        <taxon>Enterobacteriaceae</taxon>
        <taxon>Kosakonia</taxon>
    </lineage>
</organism>
<dbReference type="GO" id="GO:0016779">
    <property type="term" value="F:nucleotidyltransferase activity"/>
    <property type="evidence" value="ECO:0007669"/>
    <property type="project" value="UniProtKB-KW"/>
</dbReference>